<feature type="domain" description="Smf/DprA SLOG" evidence="2">
    <location>
        <begin position="5"/>
        <end position="192"/>
    </location>
</feature>
<feature type="domain" description="DprA winged helix" evidence="3">
    <location>
        <begin position="209"/>
        <end position="258"/>
    </location>
</feature>
<evidence type="ECO:0000259" key="2">
    <source>
        <dbReference type="Pfam" id="PF02481"/>
    </source>
</evidence>
<sequence length="271" mass="28671">MDTTHLFIKGTFPSDMRRIAIVGTRKASAYAKTFAYTCAYELASRGFCIMSGLAFGIDAAAHRGALAAGGVTCAVLAHGLDTIAPEEHTHLALDILKHNGALISEYAEGTPAYPSQFLDRNRIISGLSEATIVIEAPRRSGAVHTGLHTLQSKKPLFVLPGSTASQQYAGSHLLIRSGGRLVGSLQDLFSDLGTSKYRNVKTSGGGPLTKTSDQYEQIIGCVQAAPSGCSVDTIAEHCTLKPQEVQAALAELILQGAIIEDGIGRYKITNI</sequence>
<evidence type="ECO:0000313" key="5">
    <source>
        <dbReference type="Proteomes" id="UP000177029"/>
    </source>
</evidence>
<dbReference type="Gene3D" id="3.40.50.450">
    <property type="match status" value="1"/>
</dbReference>
<comment type="similarity">
    <text evidence="1">Belongs to the DprA/Smf family.</text>
</comment>
<dbReference type="Gene3D" id="1.10.10.10">
    <property type="entry name" value="Winged helix-like DNA-binding domain superfamily/Winged helix DNA-binding domain"/>
    <property type="match status" value="1"/>
</dbReference>
<protein>
    <submittedName>
        <fullName evidence="4">Uncharacterized protein</fullName>
    </submittedName>
</protein>
<dbReference type="InterPro" id="IPR057666">
    <property type="entry name" value="DrpA_SLOG"/>
</dbReference>
<dbReference type="STRING" id="1802555.A2755_02245"/>
<evidence type="ECO:0000313" key="4">
    <source>
        <dbReference type="EMBL" id="OGM91203.1"/>
    </source>
</evidence>
<dbReference type="InterPro" id="IPR003488">
    <property type="entry name" value="DprA"/>
</dbReference>
<dbReference type="PANTHER" id="PTHR43022:SF1">
    <property type="entry name" value="PROTEIN SMF"/>
    <property type="match status" value="1"/>
</dbReference>
<dbReference type="GO" id="GO:0009294">
    <property type="term" value="P:DNA-mediated transformation"/>
    <property type="evidence" value="ECO:0007669"/>
    <property type="project" value="InterPro"/>
</dbReference>
<dbReference type="AlphaFoldDB" id="A0A1F8DRE4"/>
<evidence type="ECO:0000256" key="1">
    <source>
        <dbReference type="ARBA" id="ARBA00006525"/>
    </source>
</evidence>
<evidence type="ECO:0000259" key="3">
    <source>
        <dbReference type="Pfam" id="PF17782"/>
    </source>
</evidence>
<reference evidence="4 5" key="1">
    <citation type="journal article" date="2016" name="Nat. Commun.">
        <title>Thousands of microbial genomes shed light on interconnected biogeochemical processes in an aquifer system.</title>
        <authorList>
            <person name="Anantharaman K."/>
            <person name="Brown C.T."/>
            <person name="Hug L.A."/>
            <person name="Sharon I."/>
            <person name="Castelle C.J."/>
            <person name="Probst A.J."/>
            <person name="Thomas B.C."/>
            <person name="Singh A."/>
            <person name="Wilkins M.J."/>
            <person name="Karaoz U."/>
            <person name="Brodie E.L."/>
            <person name="Williams K.H."/>
            <person name="Hubbard S.S."/>
            <person name="Banfield J.F."/>
        </authorList>
    </citation>
    <scope>NUCLEOTIDE SEQUENCE [LARGE SCALE GENOMIC DNA]</scope>
</reference>
<dbReference type="Pfam" id="PF17782">
    <property type="entry name" value="WHD_DprA"/>
    <property type="match status" value="1"/>
</dbReference>
<accession>A0A1F8DRE4</accession>
<comment type="caution">
    <text evidence="4">The sequence shown here is derived from an EMBL/GenBank/DDBJ whole genome shotgun (WGS) entry which is preliminary data.</text>
</comment>
<dbReference type="Proteomes" id="UP000177029">
    <property type="component" value="Unassembled WGS sequence"/>
</dbReference>
<dbReference type="PANTHER" id="PTHR43022">
    <property type="entry name" value="PROTEIN SMF"/>
    <property type="match status" value="1"/>
</dbReference>
<name>A0A1F8DRE4_9BACT</name>
<organism evidence="4 5">
    <name type="scientific">Candidatus Wolfebacteria bacterium RIFCSPHIGHO2_01_FULL_48_22</name>
    <dbReference type="NCBI Taxonomy" id="1802555"/>
    <lineage>
        <taxon>Bacteria</taxon>
        <taxon>Candidatus Wolfeibacteriota</taxon>
    </lineage>
</organism>
<gene>
    <name evidence="4" type="ORF">A2755_02245</name>
</gene>
<dbReference type="InterPro" id="IPR041614">
    <property type="entry name" value="DprA_WH"/>
</dbReference>
<proteinExistence type="inferred from homology"/>
<dbReference type="Pfam" id="PF02481">
    <property type="entry name" value="DNA_processg_A"/>
    <property type="match status" value="1"/>
</dbReference>
<dbReference type="InterPro" id="IPR036388">
    <property type="entry name" value="WH-like_DNA-bd_sf"/>
</dbReference>
<dbReference type="SUPFAM" id="SSF102405">
    <property type="entry name" value="MCP/YpsA-like"/>
    <property type="match status" value="1"/>
</dbReference>
<dbReference type="EMBL" id="MGIP01000011">
    <property type="protein sequence ID" value="OGM91203.1"/>
    <property type="molecule type" value="Genomic_DNA"/>
</dbReference>